<keyword evidence="1" id="KW-1133">Transmembrane helix</keyword>
<dbReference type="Proteomes" id="UP000032142">
    <property type="component" value="Unassembled WGS sequence"/>
</dbReference>
<proteinExistence type="predicted"/>
<organism evidence="2 3">
    <name type="scientific">Gossypium arboreum</name>
    <name type="common">Tree cotton</name>
    <name type="synonym">Gossypium nanking</name>
    <dbReference type="NCBI Taxonomy" id="29729"/>
    <lineage>
        <taxon>Eukaryota</taxon>
        <taxon>Viridiplantae</taxon>
        <taxon>Streptophyta</taxon>
        <taxon>Embryophyta</taxon>
        <taxon>Tracheophyta</taxon>
        <taxon>Spermatophyta</taxon>
        <taxon>Magnoliopsida</taxon>
        <taxon>eudicotyledons</taxon>
        <taxon>Gunneridae</taxon>
        <taxon>Pentapetalae</taxon>
        <taxon>rosids</taxon>
        <taxon>malvids</taxon>
        <taxon>Malvales</taxon>
        <taxon>Malvaceae</taxon>
        <taxon>Malvoideae</taxon>
        <taxon>Gossypium</taxon>
    </lineage>
</organism>
<evidence type="ECO:0000256" key="1">
    <source>
        <dbReference type="SAM" id="Phobius"/>
    </source>
</evidence>
<evidence type="ECO:0000313" key="2">
    <source>
        <dbReference type="EMBL" id="KHG04447.1"/>
    </source>
</evidence>
<protein>
    <submittedName>
        <fullName evidence="2">Centrosomal protein</fullName>
    </submittedName>
</protein>
<evidence type="ECO:0000313" key="3">
    <source>
        <dbReference type="Proteomes" id="UP000032142"/>
    </source>
</evidence>
<comment type="caution">
    <text evidence="2">The sequence shown here is derived from an EMBL/GenBank/DDBJ whole genome shotgun (WGS) entry which is preliminary data.</text>
</comment>
<dbReference type="AlphaFoldDB" id="A0A0B0MVQ4"/>
<dbReference type="EMBL" id="JRRC01411710">
    <property type="protein sequence ID" value="KHG04447.1"/>
    <property type="molecule type" value="Genomic_DNA"/>
</dbReference>
<reference evidence="3" key="1">
    <citation type="submission" date="2014-09" db="EMBL/GenBank/DDBJ databases">
        <authorList>
            <person name="Mudge J."/>
            <person name="Ramaraj T."/>
            <person name="Lindquist I.E."/>
            <person name="Bharti A.K."/>
            <person name="Sundararajan A."/>
            <person name="Cameron C.T."/>
            <person name="Woodward J.E."/>
            <person name="May G.D."/>
            <person name="Brubaker C."/>
            <person name="Broadhvest J."/>
            <person name="Wilkins T.A."/>
        </authorList>
    </citation>
    <scope>NUCLEOTIDE SEQUENCE</scope>
    <source>
        <strain evidence="3">cv. AKA8401</strain>
    </source>
</reference>
<gene>
    <name evidence="2" type="ORF">F383_28838</name>
</gene>
<name>A0A0B0MVQ4_GOSAR</name>
<accession>A0A0B0MVQ4</accession>
<sequence length="129" mass="13989">MMIKDSSGVVSSKIWKFASGEEKVGANLQLWVSFLIVWSHAGKILPPESSLDCRKLNESSEETKVLKELVGLGQLVISGLVEEFLQSNQQGSTATVLDYLLPLGLAVILSVLPLGFVLEHEYSGVGPVY</sequence>
<keyword evidence="1" id="KW-0812">Transmembrane</keyword>
<feature type="transmembrane region" description="Helical" evidence="1">
    <location>
        <begin position="99"/>
        <end position="118"/>
    </location>
</feature>
<keyword evidence="3" id="KW-1185">Reference proteome</keyword>
<keyword evidence="1" id="KW-0472">Membrane</keyword>